<dbReference type="EMBL" id="HBUF01033251">
    <property type="protein sequence ID" value="CAG6615562.1"/>
    <property type="molecule type" value="Transcribed_RNA"/>
</dbReference>
<sequence>MGEKNRKSMKPCLYLFINYPYYRDIILLFKFCSDTFSLWLTTYCFFYLKLYCFFLFICNIVFFFFFNLIPRVVGGHEKIGNTSQGLANSTWIHIIRSMN</sequence>
<keyword evidence="1" id="KW-0812">Transmembrane</keyword>
<organism evidence="2">
    <name type="scientific">Cacopsylla melanoneura</name>
    <dbReference type="NCBI Taxonomy" id="428564"/>
    <lineage>
        <taxon>Eukaryota</taxon>
        <taxon>Metazoa</taxon>
        <taxon>Ecdysozoa</taxon>
        <taxon>Arthropoda</taxon>
        <taxon>Hexapoda</taxon>
        <taxon>Insecta</taxon>
        <taxon>Pterygota</taxon>
        <taxon>Neoptera</taxon>
        <taxon>Paraneoptera</taxon>
        <taxon>Hemiptera</taxon>
        <taxon>Sternorrhyncha</taxon>
        <taxon>Psylloidea</taxon>
        <taxon>Psyllidae</taxon>
        <taxon>Psyllinae</taxon>
        <taxon>Cacopsylla</taxon>
    </lineage>
</organism>
<evidence type="ECO:0000313" key="2">
    <source>
        <dbReference type="EMBL" id="CAG6615562.1"/>
    </source>
</evidence>
<proteinExistence type="predicted"/>
<name>A0A8D8PUB4_9HEMI</name>
<feature type="transmembrane region" description="Helical" evidence="1">
    <location>
        <begin position="46"/>
        <end position="69"/>
    </location>
</feature>
<evidence type="ECO:0000256" key="1">
    <source>
        <dbReference type="SAM" id="Phobius"/>
    </source>
</evidence>
<keyword evidence="1" id="KW-1133">Transmembrane helix</keyword>
<accession>A0A8D8PUB4</accession>
<keyword evidence="1" id="KW-0472">Membrane</keyword>
<protein>
    <submittedName>
        <fullName evidence="2">Uncharacterized protein</fullName>
    </submittedName>
</protein>
<reference evidence="2" key="1">
    <citation type="submission" date="2021-05" db="EMBL/GenBank/DDBJ databases">
        <authorList>
            <person name="Alioto T."/>
            <person name="Alioto T."/>
            <person name="Gomez Garrido J."/>
        </authorList>
    </citation>
    <scope>NUCLEOTIDE SEQUENCE</scope>
</reference>
<dbReference type="AlphaFoldDB" id="A0A8D8PUB4"/>